<evidence type="ECO:0000256" key="8">
    <source>
        <dbReference type="ARBA" id="ARBA00022833"/>
    </source>
</evidence>
<comment type="cofactor">
    <cofactor evidence="12 13 14">
        <name>Zn(2+)</name>
        <dbReference type="ChEBI" id="CHEBI:29105"/>
    </cofactor>
    <text evidence="12 13 14">Binds 1 zinc ion per monomer.</text>
</comment>
<evidence type="ECO:0000256" key="15">
    <source>
        <dbReference type="SAM" id="Coils"/>
    </source>
</evidence>
<dbReference type="GO" id="GO:0005524">
    <property type="term" value="F:ATP binding"/>
    <property type="evidence" value="ECO:0007669"/>
    <property type="project" value="InterPro"/>
</dbReference>
<keyword evidence="3 12" id="KW-0808">Transferase</keyword>
<dbReference type="PROSITE" id="PS50880">
    <property type="entry name" value="TOPRIM"/>
    <property type="match status" value="1"/>
</dbReference>
<dbReference type="Proteomes" id="UP000231932">
    <property type="component" value="Chromosome"/>
</dbReference>
<dbReference type="GO" id="GO:0000428">
    <property type="term" value="C:DNA-directed RNA polymerase complex"/>
    <property type="evidence" value="ECO:0007669"/>
    <property type="project" value="UniProtKB-KW"/>
</dbReference>
<evidence type="ECO:0000256" key="14">
    <source>
        <dbReference type="PIRSR" id="PIRSR002811-1"/>
    </source>
</evidence>
<comment type="catalytic activity">
    <reaction evidence="12">
        <text>ssDNA + n NTP = ssDNA/pppN(pN)n-1 hybrid + (n-1) diphosphate.</text>
        <dbReference type="EC" id="2.7.7.101"/>
    </reaction>
</comment>
<keyword evidence="4 12" id="KW-0548">Nucleotidyltransferase</keyword>
<dbReference type="EMBL" id="CP024955">
    <property type="protein sequence ID" value="ATY84449.1"/>
    <property type="molecule type" value="Genomic_DNA"/>
</dbReference>
<evidence type="ECO:0000256" key="11">
    <source>
        <dbReference type="ARBA" id="ARBA00023163"/>
    </source>
</evidence>
<dbReference type="GO" id="GO:1990077">
    <property type="term" value="C:primosome complex"/>
    <property type="evidence" value="ECO:0007669"/>
    <property type="project" value="UniProtKB-KW"/>
</dbReference>
<dbReference type="InterPro" id="IPR050219">
    <property type="entry name" value="DnaG_primase"/>
</dbReference>
<evidence type="ECO:0000259" key="17">
    <source>
        <dbReference type="PROSITE" id="PS50880"/>
    </source>
</evidence>
<accession>A0A2K8N525</accession>
<dbReference type="Gene3D" id="3.90.980.10">
    <property type="entry name" value="DNA primase, catalytic core, N-terminal domain"/>
    <property type="match status" value="1"/>
</dbReference>
<evidence type="ECO:0000256" key="7">
    <source>
        <dbReference type="ARBA" id="ARBA00022771"/>
    </source>
</evidence>
<dbReference type="GO" id="GO:0003677">
    <property type="term" value="F:DNA binding"/>
    <property type="evidence" value="ECO:0007669"/>
    <property type="project" value="UniProtKB-KW"/>
</dbReference>
<dbReference type="PANTHER" id="PTHR30313:SF2">
    <property type="entry name" value="DNA PRIMASE"/>
    <property type="match status" value="1"/>
</dbReference>
<dbReference type="SMART" id="SM00400">
    <property type="entry name" value="ZnF_CHCC"/>
    <property type="match status" value="1"/>
</dbReference>
<gene>
    <name evidence="12" type="primary">dnaG</name>
    <name evidence="18" type="ORF">CVV65_05335</name>
</gene>
<dbReference type="Pfam" id="PF01807">
    <property type="entry name" value="Zn_ribbon_DnaG"/>
    <property type="match status" value="1"/>
</dbReference>
<dbReference type="GO" id="GO:0008270">
    <property type="term" value="F:zinc ion binding"/>
    <property type="evidence" value="ECO:0007669"/>
    <property type="project" value="UniProtKB-UniRule"/>
</dbReference>
<evidence type="ECO:0000256" key="2">
    <source>
        <dbReference type="ARBA" id="ARBA00022515"/>
    </source>
</evidence>
<comment type="domain">
    <text evidence="12">Contains an N-terminal zinc-binding domain, a central core domain that contains the primase activity, and a C-terminal DnaB-binding domain.</text>
</comment>
<evidence type="ECO:0000256" key="13">
    <source>
        <dbReference type="PIRNR" id="PIRNR002811"/>
    </source>
</evidence>
<dbReference type="InterPro" id="IPR002694">
    <property type="entry name" value="Znf_CHC2"/>
</dbReference>
<dbReference type="InterPro" id="IPR036185">
    <property type="entry name" value="DNA_heli_DnaB-like_N_sf"/>
</dbReference>
<dbReference type="AlphaFoldDB" id="A0A2K8N525"/>
<feature type="domain" description="Toprim" evidence="17">
    <location>
        <begin position="260"/>
        <end position="341"/>
    </location>
</feature>
<keyword evidence="2 12" id="KW-0639">Primosome</keyword>
<evidence type="ECO:0000256" key="12">
    <source>
        <dbReference type="HAMAP-Rule" id="MF_00974"/>
    </source>
</evidence>
<keyword evidence="19" id="KW-1185">Reference proteome</keyword>
<dbReference type="NCBIfam" id="TIGR01391">
    <property type="entry name" value="dnaG"/>
    <property type="match status" value="1"/>
</dbReference>
<comment type="subunit">
    <text evidence="12">Monomer. Interacts with DnaB.</text>
</comment>
<organism evidence="18 19">
    <name type="scientific">Kyrpidia spormannii</name>
    <dbReference type="NCBI Taxonomy" id="2055160"/>
    <lineage>
        <taxon>Bacteria</taxon>
        <taxon>Bacillati</taxon>
        <taxon>Bacillota</taxon>
        <taxon>Bacilli</taxon>
        <taxon>Bacillales</taxon>
        <taxon>Alicyclobacillaceae</taxon>
        <taxon>Kyrpidia</taxon>
    </lineage>
</organism>
<dbReference type="Gene3D" id="3.90.580.10">
    <property type="entry name" value="Zinc finger, CHC2-type domain"/>
    <property type="match status" value="1"/>
</dbReference>
<keyword evidence="8 12" id="KW-0862">Zinc</keyword>
<dbReference type="CDD" id="cd03364">
    <property type="entry name" value="TOPRIM_DnaG_primases"/>
    <property type="match status" value="1"/>
</dbReference>
<keyword evidence="1 12" id="KW-0240">DNA-directed RNA polymerase</keyword>
<evidence type="ECO:0000256" key="9">
    <source>
        <dbReference type="ARBA" id="ARBA00022842"/>
    </source>
</evidence>
<feature type="domain" description="UVR" evidence="16">
    <location>
        <begin position="567"/>
        <end position="602"/>
    </location>
</feature>
<keyword evidence="15" id="KW-0175">Coiled coil</keyword>
<comment type="similarity">
    <text evidence="12 13">Belongs to the DnaG primase family.</text>
</comment>
<keyword evidence="6 12" id="KW-0479">Metal-binding</keyword>
<dbReference type="InterPro" id="IPR013264">
    <property type="entry name" value="DNAG_N"/>
</dbReference>
<evidence type="ECO:0000256" key="1">
    <source>
        <dbReference type="ARBA" id="ARBA00022478"/>
    </source>
</evidence>
<reference evidence="19" key="1">
    <citation type="submission" date="2017-11" db="EMBL/GenBank/DDBJ databases">
        <title>Complete Genome Sequence of Kyrpidia sp. Strain EA-1, a thermophilic, hydrogen-oxidizing Bacterium, isolated from the Azores.</title>
        <authorList>
            <person name="Reiner J.E."/>
            <person name="Lapp C.J."/>
            <person name="Bunk B."/>
            <person name="Gescher J."/>
        </authorList>
    </citation>
    <scope>NUCLEOTIDE SEQUENCE [LARGE SCALE GENOMIC DNA]</scope>
    <source>
        <strain evidence="19">EA-1</strain>
    </source>
</reference>
<dbReference type="GO" id="GO:0006269">
    <property type="term" value="P:DNA replication, synthesis of primer"/>
    <property type="evidence" value="ECO:0007669"/>
    <property type="project" value="UniProtKB-UniRule"/>
</dbReference>
<dbReference type="PANTHER" id="PTHR30313">
    <property type="entry name" value="DNA PRIMASE"/>
    <property type="match status" value="1"/>
</dbReference>
<evidence type="ECO:0000256" key="10">
    <source>
        <dbReference type="ARBA" id="ARBA00023125"/>
    </source>
</evidence>
<dbReference type="InterPro" id="IPR006171">
    <property type="entry name" value="TOPRIM_dom"/>
</dbReference>
<evidence type="ECO:0000259" key="16">
    <source>
        <dbReference type="PROSITE" id="PS50151"/>
    </source>
</evidence>
<dbReference type="KEGG" id="kyr:CVV65_05335"/>
<dbReference type="InterPro" id="IPR036977">
    <property type="entry name" value="DNA_primase_Znf_CHC2"/>
</dbReference>
<dbReference type="FunFam" id="3.90.580.10:FF:000001">
    <property type="entry name" value="DNA primase"/>
    <property type="match status" value="1"/>
</dbReference>
<dbReference type="HAMAP" id="MF_00974">
    <property type="entry name" value="DNA_primase_DnaG"/>
    <property type="match status" value="1"/>
</dbReference>
<name>A0A2K8N525_9BACL</name>
<dbReference type="SMART" id="SM00493">
    <property type="entry name" value="TOPRIM"/>
    <property type="match status" value="1"/>
</dbReference>
<dbReference type="Pfam" id="PF08275">
    <property type="entry name" value="DNAG_N"/>
    <property type="match status" value="1"/>
</dbReference>
<dbReference type="EC" id="2.7.7.101" evidence="12"/>
<dbReference type="SUPFAM" id="SSF48024">
    <property type="entry name" value="N-terminal domain of DnaB helicase"/>
    <property type="match status" value="1"/>
</dbReference>
<dbReference type="InterPro" id="IPR016136">
    <property type="entry name" value="DNA_helicase_N/primase_C"/>
</dbReference>
<dbReference type="Gene3D" id="1.10.860.10">
    <property type="entry name" value="DNAb Helicase, Chain A"/>
    <property type="match status" value="1"/>
</dbReference>
<dbReference type="InterPro" id="IPR001943">
    <property type="entry name" value="UVR_dom"/>
</dbReference>
<dbReference type="GO" id="GO:0003899">
    <property type="term" value="F:DNA-directed RNA polymerase activity"/>
    <property type="evidence" value="ECO:0007669"/>
    <property type="project" value="UniProtKB-UniRule"/>
</dbReference>
<protein>
    <recommendedName>
        <fullName evidence="12 13">DNA primase</fullName>
        <ecNumber evidence="12">2.7.7.101</ecNumber>
    </recommendedName>
</protein>
<keyword evidence="9" id="KW-0460">Magnesium</keyword>
<feature type="coiled-coil region" evidence="15">
    <location>
        <begin position="563"/>
        <end position="609"/>
    </location>
</feature>
<comment type="function">
    <text evidence="12 13">RNA polymerase that catalyzes the synthesis of short RNA molecules used as primers for DNA polymerase during DNA replication.</text>
</comment>
<dbReference type="InterPro" id="IPR030846">
    <property type="entry name" value="DnaG_bac"/>
</dbReference>
<evidence type="ECO:0000313" key="18">
    <source>
        <dbReference type="EMBL" id="ATY84449.1"/>
    </source>
</evidence>
<sequence>MVARRIPEDLIDRVRQSVDIIDVIGEYVHLRRVGRSYVGLCPFHSERTPSFTVSREKQVYHCFGCQAGGTVIHFLMAIDGITFQEAVRKLAARSGIPVPDVQEDEEESGYSEKRRDALRAYELAAKWYQHLLLNTVYGRPGRTYLEKRRISTTTAHDFQLGLAPASRDSLMAFLERRGLDPVFLMEIGLGATGEHGRYDRFRNRLMFPIWDGQGRVVAFGGRVLGRGEPKYLNSPETPLFHKGRHLYPWHKARSALRKTRRAFLLEGYMDVVAMHQAGFTAAVASLGTALTEEQARMLKHNVDEVIVVYDGDDAGRRAAVRAGLLLQGVGVTAKAVRLPPGMDPDDLLREKGPEAMKRVLEQETMSLTAFRLADLRDRRSLANAEDRVSFLQEALNVLADEESAVEAETHLQSLSSEFHISLEALRHDLDETRQRQTLTRDKHGNKWNTNIDPATGPQVNHYPPHVAAERQMLTSMLLDPGAARQVEEVVADEFCVESHAVLAAHLYRYYGDGGTADPTAFLETVDDPAVRSVVTSLIMEHERRRDQGRAGWSLEDCFATWRLARYEDALRQVRESFDEAARAGRFEEMYRLQEQMKSLREEIDALKNHQGVFSQSRTEGGIR</sequence>
<dbReference type="Gene3D" id="3.40.1360.10">
    <property type="match status" value="1"/>
</dbReference>
<keyword evidence="7 12" id="KW-0863">Zinc-finger</keyword>
<proteinExistence type="inferred from homology"/>
<keyword evidence="11 12" id="KW-0804">Transcription</keyword>
<evidence type="ECO:0000256" key="5">
    <source>
        <dbReference type="ARBA" id="ARBA00022705"/>
    </source>
</evidence>
<feature type="zinc finger region" description="CHC2-type" evidence="12 14">
    <location>
        <begin position="41"/>
        <end position="65"/>
    </location>
</feature>
<dbReference type="InterPro" id="IPR006295">
    <property type="entry name" value="DNA_primase_DnaG"/>
</dbReference>
<evidence type="ECO:0000313" key="19">
    <source>
        <dbReference type="Proteomes" id="UP000231932"/>
    </source>
</evidence>
<evidence type="ECO:0000256" key="3">
    <source>
        <dbReference type="ARBA" id="ARBA00022679"/>
    </source>
</evidence>
<dbReference type="PIRSF" id="PIRSF002811">
    <property type="entry name" value="DnaG"/>
    <property type="match status" value="1"/>
</dbReference>
<dbReference type="InterPro" id="IPR037068">
    <property type="entry name" value="DNA_primase_core_N_sf"/>
</dbReference>
<keyword evidence="10 12" id="KW-0238">DNA-binding</keyword>
<dbReference type="InterPro" id="IPR034151">
    <property type="entry name" value="TOPRIM_DnaG_bac"/>
</dbReference>
<keyword evidence="5 12" id="KW-0235">DNA replication</keyword>
<dbReference type="PROSITE" id="PS50151">
    <property type="entry name" value="UVR"/>
    <property type="match status" value="1"/>
</dbReference>
<dbReference type="SUPFAM" id="SSF56731">
    <property type="entry name" value="DNA primase core"/>
    <property type="match status" value="1"/>
</dbReference>
<evidence type="ECO:0000256" key="6">
    <source>
        <dbReference type="ARBA" id="ARBA00022723"/>
    </source>
</evidence>
<dbReference type="GO" id="GO:0003678">
    <property type="term" value="F:DNA helicase activity"/>
    <property type="evidence" value="ECO:0007669"/>
    <property type="project" value="InterPro"/>
</dbReference>
<dbReference type="Pfam" id="PF13155">
    <property type="entry name" value="Toprim_2"/>
    <property type="match status" value="1"/>
</dbReference>
<evidence type="ECO:0000256" key="4">
    <source>
        <dbReference type="ARBA" id="ARBA00022695"/>
    </source>
</evidence>
<dbReference type="GO" id="GO:0005737">
    <property type="term" value="C:cytoplasm"/>
    <property type="evidence" value="ECO:0007669"/>
    <property type="project" value="TreeGrafter"/>
</dbReference>
<dbReference type="SUPFAM" id="SSF57783">
    <property type="entry name" value="Zinc beta-ribbon"/>
    <property type="match status" value="1"/>
</dbReference>